<sequence>MPLHTQLRTAAIGACTAALLAGSGLLALPVQAQGQQPAAAASARTGRAEMQVASFFQEYEFATEGKQGEGKSNLQLREEFLTTELDEALTVWGSEHQADPVFREQEMPKSYSTAEGASTATHTRIILTENWADGTSQQVWYQVRLSDLLIDGLTDAPAE</sequence>
<protein>
    <submittedName>
        <fullName evidence="2">Uncharacterized protein</fullName>
    </submittedName>
</protein>
<evidence type="ECO:0000256" key="1">
    <source>
        <dbReference type="SAM" id="SignalP"/>
    </source>
</evidence>
<gene>
    <name evidence="2" type="ORF">Sxan_34090</name>
</gene>
<evidence type="ECO:0000313" key="2">
    <source>
        <dbReference type="EMBL" id="GHI86045.1"/>
    </source>
</evidence>
<dbReference type="RefSeq" id="WP_031140886.1">
    <property type="nucleotide sequence ID" value="NZ_BNEE01000006.1"/>
</dbReference>
<organism evidence="2 3">
    <name type="scientific">Streptomyces xanthophaeus</name>
    <dbReference type="NCBI Taxonomy" id="67385"/>
    <lineage>
        <taxon>Bacteria</taxon>
        <taxon>Bacillati</taxon>
        <taxon>Actinomycetota</taxon>
        <taxon>Actinomycetes</taxon>
        <taxon>Kitasatosporales</taxon>
        <taxon>Streptomycetaceae</taxon>
        <taxon>Streptomyces</taxon>
    </lineage>
</organism>
<accession>A0A919LCM4</accession>
<reference evidence="2" key="1">
    <citation type="submission" date="2020-09" db="EMBL/GenBank/DDBJ databases">
        <title>Whole genome shotgun sequence of Streptomyces xanthophaeus NBRC 12829.</title>
        <authorList>
            <person name="Komaki H."/>
            <person name="Tamura T."/>
        </authorList>
    </citation>
    <scope>NUCLEOTIDE SEQUENCE</scope>
    <source>
        <strain evidence="2">NBRC 12829</strain>
    </source>
</reference>
<comment type="caution">
    <text evidence="2">The sequence shown here is derived from an EMBL/GenBank/DDBJ whole genome shotgun (WGS) entry which is preliminary data.</text>
</comment>
<proteinExistence type="predicted"/>
<name>A0A919LCM4_9ACTN</name>
<evidence type="ECO:0000313" key="3">
    <source>
        <dbReference type="Proteomes" id="UP000600026"/>
    </source>
</evidence>
<keyword evidence="1" id="KW-0732">Signal</keyword>
<dbReference type="Proteomes" id="UP000600026">
    <property type="component" value="Unassembled WGS sequence"/>
</dbReference>
<keyword evidence="3" id="KW-1185">Reference proteome</keyword>
<dbReference type="EMBL" id="BNEE01000006">
    <property type="protein sequence ID" value="GHI86045.1"/>
    <property type="molecule type" value="Genomic_DNA"/>
</dbReference>
<dbReference type="OrthoDB" id="3871936at2"/>
<feature type="signal peptide" evidence="1">
    <location>
        <begin position="1"/>
        <end position="32"/>
    </location>
</feature>
<feature type="chain" id="PRO_5038449483" evidence="1">
    <location>
        <begin position="33"/>
        <end position="159"/>
    </location>
</feature>
<dbReference type="AlphaFoldDB" id="A0A919LCM4"/>